<dbReference type="EMBL" id="LQXA01000026">
    <property type="protein sequence ID" value="KZC95386.1"/>
    <property type="molecule type" value="Genomic_DNA"/>
</dbReference>
<reference evidence="2 3" key="1">
    <citation type="submission" date="2016-01" db="EMBL/GenBank/DDBJ databases">
        <title>Draft genome sequence of Clavibacter michiganensis subsp. tessellarius DOAB 609.</title>
        <authorList>
            <person name="Tambong J.T."/>
        </authorList>
    </citation>
    <scope>NUCLEOTIDE SEQUENCE [LARGE SCALE GENOMIC DNA]</scope>
    <source>
        <strain evidence="2 3">DOAB 609</strain>
    </source>
</reference>
<dbReference type="AlphaFoldDB" id="A0A154V1Y2"/>
<dbReference type="Proteomes" id="UP000076218">
    <property type="component" value="Unassembled WGS sequence"/>
</dbReference>
<comment type="caution">
    <text evidence="2">The sequence shown here is derived from an EMBL/GenBank/DDBJ whole genome shotgun (WGS) entry which is preliminary data.</text>
</comment>
<sequence length="164" mass="17394">MAGSSPPRGGPADPDPDRGHGRTGLPPAVELAVQAVAEEEELDALGARHLPAAQDLVEDAGLDAALLDGEHDPIPGVAHRPSMVLLADSARVDRGHRLACLGMRDVPRTAELAADRAEDRAASVVMRLRAGAAPHDHRPPLRLASDRARRTVAPTRIHEEEERA</sequence>
<evidence type="ECO:0000256" key="1">
    <source>
        <dbReference type="SAM" id="MobiDB-lite"/>
    </source>
</evidence>
<evidence type="ECO:0000313" key="3">
    <source>
        <dbReference type="Proteomes" id="UP000076218"/>
    </source>
</evidence>
<accession>A0A154V1Y2</accession>
<dbReference type="STRING" id="31965.AWH51_08445"/>
<feature type="compositionally biased region" description="Basic and acidic residues" evidence="1">
    <location>
        <begin position="134"/>
        <end position="149"/>
    </location>
</feature>
<feature type="region of interest" description="Disordered" evidence="1">
    <location>
        <begin position="1"/>
        <end position="26"/>
    </location>
</feature>
<proteinExistence type="predicted"/>
<gene>
    <name evidence="2" type="ORF">AWH51_08445</name>
</gene>
<feature type="compositionally biased region" description="Low complexity" evidence="1">
    <location>
        <begin position="1"/>
        <end position="12"/>
    </location>
</feature>
<protein>
    <submittedName>
        <fullName evidence="2">Uncharacterized protein</fullName>
    </submittedName>
</protein>
<organism evidence="2 3">
    <name type="scientific">Clavibacter tessellarius</name>
    <dbReference type="NCBI Taxonomy" id="31965"/>
    <lineage>
        <taxon>Bacteria</taxon>
        <taxon>Bacillati</taxon>
        <taxon>Actinomycetota</taxon>
        <taxon>Actinomycetes</taxon>
        <taxon>Micrococcales</taxon>
        <taxon>Microbacteriaceae</taxon>
        <taxon>Clavibacter</taxon>
    </lineage>
</organism>
<name>A0A154V1Y2_9MICO</name>
<evidence type="ECO:0000313" key="2">
    <source>
        <dbReference type="EMBL" id="KZC95386.1"/>
    </source>
</evidence>
<feature type="region of interest" description="Disordered" evidence="1">
    <location>
        <begin position="130"/>
        <end position="164"/>
    </location>
</feature>